<keyword evidence="2" id="KW-1185">Reference proteome</keyword>
<evidence type="ECO:0000313" key="2">
    <source>
        <dbReference type="Proteomes" id="UP000002495"/>
    </source>
</evidence>
<dbReference type="InterPro" id="IPR008995">
    <property type="entry name" value="Mo/tungstate-bd_C_term_dom"/>
</dbReference>
<name>Q7VIF1_HELHP</name>
<protein>
    <submittedName>
        <fullName evidence="1">Uncharacterized protein</fullName>
    </submittedName>
</protein>
<gene>
    <name evidence="1" type="ordered locus">HH_0655</name>
</gene>
<dbReference type="AlphaFoldDB" id="Q7VIF1"/>
<dbReference type="RefSeq" id="WP_011115497.1">
    <property type="nucleotide sequence ID" value="NC_004917.1"/>
</dbReference>
<dbReference type="Proteomes" id="UP000002495">
    <property type="component" value="Chromosome"/>
</dbReference>
<dbReference type="STRING" id="235279.HH_0655"/>
<dbReference type="HOGENOM" id="CLU_1852430_0_0_7"/>
<evidence type="ECO:0000313" key="1">
    <source>
        <dbReference type="EMBL" id="AAP77252.1"/>
    </source>
</evidence>
<dbReference type="KEGG" id="hhe:HH_0655"/>
<accession>Q7VIF1</accession>
<proteinExistence type="predicted"/>
<dbReference type="EMBL" id="AE017125">
    <property type="protein sequence ID" value="AAP77252.1"/>
    <property type="molecule type" value="Genomic_DNA"/>
</dbReference>
<sequence>MNKIPARISHIVTHNECTMIQAECALGLLQILVVEAGDFVINDEVIATFKENEVFISPLSNTKGHLSIINAFEGIIDTYQHSGLFTRLRILPKSAINSTQQSLVIYALLPSLTPYPLKPKEQCMWYVPCTHILLERKS</sequence>
<organism evidence="1 2">
    <name type="scientific">Helicobacter hepaticus (strain ATCC 51449 / 3B1)</name>
    <dbReference type="NCBI Taxonomy" id="235279"/>
    <lineage>
        <taxon>Bacteria</taxon>
        <taxon>Pseudomonadati</taxon>
        <taxon>Campylobacterota</taxon>
        <taxon>Epsilonproteobacteria</taxon>
        <taxon>Campylobacterales</taxon>
        <taxon>Helicobacteraceae</taxon>
        <taxon>Helicobacter</taxon>
    </lineage>
</organism>
<dbReference type="SUPFAM" id="SSF50331">
    <property type="entry name" value="MOP-like"/>
    <property type="match status" value="1"/>
</dbReference>
<reference evidence="1 2" key="1">
    <citation type="journal article" date="2003" name="Proc. Natl. Acad. Sci. U.S.A.">
        <title>The complete genome sequence of the carcinogenic bacterium Helicobacter hepaticus.</title>
        <authorList>
            <person name="Suerbaum S."/>
            <person name="Josenhans C."/>
            <person name="Sterzenbach T."/>
            <person name="Drescher B."/>
            <person name="Brandt P."/>
            <person name="Bell M."/>
            <person name="Droege M."/>
            <person name="Fartmann B."/>
            <person name="Fischer H.-P."/>
            <person name="Ge Z."/>
            <person name="Hoerster A."/>
            <person name="Holland R."/>
            <person name="Klein K."/>
            <person name="Koenig J."/>
            <person name="Macko L."/>
            <person name="Mendz G.L."/>
            <person name="Nyakatura G."/>
            <person name="Schauer D.B."/>
            <person name="Shen Z."/>
            <person name="Weber J."/>
            <person name="Frosch M."/>
            <person name="Fox J.G."/>
        </authorList>
    </citation>
    <scope>NUCLEOTIDE SEQUENCE [LARGE SCALE GENOMIC DNA]</scope>
    <source>
        <strain evidence="2">ATCC 51449 / 3B1</strain>
    </source>
</reference>
<dbReference type="OrthoDB" id="5325774at2"/>